<evidence type="ECO:0000313" key="7">
    <source>
        <dbReference type="Proteomes" id="UP000746471"/>
    </source>
</evidence>
<dbReference type="PANTHER" id="PTHR43280:SF2">
    <property type="entry name" value="HTH-TYPE TRANSCRIPTIONAL REGULATOR EXSA"/>
    <property type="match status" value="1"/>
</dbReference>
<sequence length="649" mass="74678">MRAFLHNQRQKFIQVMQFNSIFFKAIFILFVLIFIIILGFYYYVNSSYQAAYKDKRVDENITVLASINREVDLNISALDVQVQDILKDDETLSMAISGNDDAFYPIDIALTLYTFAARNSWVDTATLYIKSCGLVMDSDKNISEVASEDLFKEHRYFGDGYLRWYEGELYYMAGFPAEKHLAVMAIRLDREYMYHYLVDEVNMDPTHSFLYFEDIPVFDLFSSYPKASPESIDFSEKLSNQAAIAKANAQGKLKLRYLSQKTGFDWLIDMEESYLYPGLNDVLLQMSPFLIGILLLSLGAFYYMLNYVYKPIKQVMESVKGYQQNKADHEALNELDTIQRFFEDNLQKQALLERALSSVEQEVSDRFIMNLAQSEQMDADYVNQFLDEINTPYRDDGRYQAMVLKRLKPGGDHYLTMYMQINFLHQIRAFWHDKAYSCICETPAGDIALIHQYPPKHSSVTVKSDLSQFENFLHGTEAGEHYCLGIGRIYDALLQVHQSYTDAETNAVTRMAKHQGSAVIKKTPIVREPEIVESGKDILHIAHAKTYIEDHFADSNLSLGEVSEACAINSSYLSRLFVEYLSQGFLEYLNKHRIAYSETLLIGSEMTIAEIASKSGFNSSQSYIRVFKKYNHETPGLFRARKVGAHEKS</sequence>
<evidence type="ECO:0000259" key="5">
    <source>
        <dbReference type="PROSITE" id="PS01124"/>
    </source>
</evidence>
<keyword evidence="2" id="KW-0238">DNA-binding</keyword>
<name>A0ABS5PMX5_9FIRM</name>
<keyword evidence="4" id="KW-0472">Membrane</keyword>
<gene>
    <name evidence="6" type="ORF">KHM83_06855</name>
</gene>
<protein>
    <submittedName>
        <fullName evidence="6">Helix-turn-helix transcriptional regulator</fullName>
    </submittedName>
</protein>
<dbReference type="RefSeq" id="WP_213236248.1">
    <property type="nucleotide sequence ID" value="NZ_JAHBCL010000009.1"/>
</dbReference>
<evidence type="ECO:0000256" key="3">
    <source>
        <dbReference type="ARBA" id="ARBA00023163"/>
    </source>
</evidence>
<dbReference type="SMART" id="SM00342">
    <property type="entry name" value="HTH_ARAC"/>
    <property type="match status" value="1"/>
</dbReference>
<accession>A0ABS5PMX5</accession>
<evidence type="ECO:0000256" key="2">
    <source>
        <dbReference type="ARBA" id="ARBA00023125"/>
    </source>
</evidence>
<dbReference type="Proteomes" id="UP000746471">
    <property type="component" value="Unassembled WGS sequence"/>
</dbReference>
<evidence type="ECO:0000256" key="4">
    <source>
        <dbReference type="SAM" id="Phobius"/>
    </source>
</evidence>
<dbReference type="PANTHER" id="PTHR43280">
    <property type="entry name" value="ARAC-FAMILY TRANSCRIPTIONAL REGULATOR"/>
    <property type="match status" value="1"/>
</dbReference>
<keyword evidence="1" id="KW-0805">Transcription regulation</keyword>
<comment type="caution">
    <text evidence="6">The sequence shown here is derived from an EMBL/GenBank/DDBJ whole genome shotgun (WGS) entry which is preliminary data.</text>
</comment>
<evidence type="ECO:0000256" key="1">
    <source>
        <dbReference type="ARBA" id="ARBA00023015"/>
    </source>
</evidence>
<dbReference type="PROSITE" id="PS01124">
    <property type="entry name" value="HTH_ARAC_FAMILY_2"/>
    <property type="match status" value="1"/>
</dbReference>
<dbReference type="Pfam" id="PF12833">
    <property type="entry name" value="HTH_18"/>
    <property type="match status" value="1"/>
</dbReference>
<dbReference type="InterPro" id="IPR009057">
    <property type="entry name" value="Homeodomain-like_sf"/>
</dbReference>
<evidence type="ECO:0000313" key="6">
    <source>
        <dbReference type="EMBL" id="MBS7526391.1"/>
    </source>
</evidence>
<feature type="transmembrane region" description="Helical" evidence="4">
    <location>
        <begin position="289"/>
        <end position="309"/>
    </location>
</feature>
<keyword evidence="4" id="KW-0812">Transmembrane</keyword>
<feature type="transmembrane region" description="Helical" evidence="4">
    <location>
        <begin position="21"/>
        <end position="44"/>
    </location>
</feature>
<keyword evidence="7" id="KW-1185">Reference proteome</keyword>
<proteinExistence type="predicted"/>
<dbReference type="EMBL" id="JAHBCL010000009">
    <property type="protein sequence ID" value="MBS7526391.1"/>
    <property type="molecule type" value="Genomic_DNA"/>
</dbReference>
<feature type="domain" description="HTH araC/xylS-type" evidence="5">
    <location>
        <begin position="542"/>
        <end position="641"/>
    </location>
</feature>
<dbReference type="Gene3D" id="1.10.10.60">
    <property type="entry name" value="Homeodomain-like"/>
    <property type="match status" value="2"/>
</dbReference>
<dbReference type="SUPFAM" id="SSF46689">
    <property type="entry name" value="Homeodomain-like"/>
    <property type="match status" value="1"/>
</dbReference>
<dbReference type="InterPro" id="IPR018060">
    <property type="entry name" value="HTH_AraC"/>
</dbReference>
<keyword evidence="3" id="KW-0804">Transcription</keyword>
<reference evidence="6 7" key="1">
    <citation type="submission" date="2021-05" db="EMBL/GenBank/DDBJ databases">
        <title>Fusibacter ferrireducens sp. nov., an anaerobic, sulfur- and Fe-reducing bacterium isolated from the mangrove sediment.</title>
        <authorList>
            <person name="Qiu D."/>
        </authorList>
    </citation>
    <scope>NUCLEOTIDE SEQUENCE [LARGE SCALE GENOMIC DNA]</scope>
    <source>
        <strain evidence="6 7">DSM 12116</strain>
    </source>
</reference>
<organism evidence="6 7">
    <name type="scientific">Fusibacter paucivorans</name>
    <dbReference type="NCBI Taxonomy" id="76009"/>
    <lineage>
        <taxon>Bacteria</taxon>
        <taxon>Bacillati</taxon>
        <taxon>Bacillota</taxon>
        <taxon>Clostridia</taxon>
        <taxon>Eubacteriales</taxon>
        <taxon>Eubacteriales Family XII. Incertae Sedis</taxon>
        <taxon>Fusibacter</taxon>
    </lineage>
</organism>
<keyword evidence="4" id="KW-1133">Transmembrane helix</keyword>